<dbReference type="InterPro" id="IPR050792">
    <property type="entry name" value="ADP-ribosylglycohydrolase"/>
</dbReference>
<keyword evidence="1" id="KW-0479">Metal-binding</keyword>
<dbReference type="InterPro" id="IPR036705">
    <property type="entry name" value="Ribosyl_crysJ1_sf"/>
</dbReference>
<dbReference type="AlphaFoldDB" id="A0A2W5SRL8"/>
<dbReference type="PANTHER" id="PTHR16222">
    <property type="entry name" value="ADP-RIBOSYLGLYCOHYDROLASE"/>
    <property type="match status" value="1"/>
</dbReference>
<gene>
    <name evidence="2" type="ORF">DI536_32420</name>
</gene>
<sequence>MTPQERVRRSLDGLSVGDAFGERFFVRDDVLATALKMRRIPANAPWGWTDDTAMALSLVETIEASGSLDADEFARRLGARYLAQPSRGYGGGAHEVLALLSQGIPWSQAARSLFDGAGSMGNGAAMRVAPLGAYFAHEPLSRVVEEAFRSASVTHAHPEGQAGAVAVAIAAAGFAKNENRGLIWANVLARTPRGATRDGIEQASTLGFDQPSTFAAQKLGSGAKVLSEDTVPFSLWCALKHHDDFVEAMWATVNGLGDRDTTCAIVGGLVGIRHAPPAEWLRSREPLS</sequence>
<dbReference type="Gene3D" id="1.10.4080.10">
    <property type="entry name" value="ADP-ribosylation/Crystallin J1"/>
    <property type="match status" value="1"/>
</dbReference>
<feature type="binding site" evidence="1">
    <location>
        <position position="261"/>
    </location>
    <ligand>
        <name>Mg(2+)</name>
        <dbReference type="ChEBI" id="CHEBI:18420"/>
        <label>1</label>
    </ligand>
</feature>
<dbReference type="PANTHER" id="PTHR16222:SF12">
    <property type="entry name" value="ADP-RIBOSYLGLYCOHYDROLASE-RELATED"/>
    <property type="match status" value="1"/>
</dbReference>
<reference evidence="2 3" key="1">
    <citation type="submission" date="2017-08" db="EMBL/GenBank/DDBJ databases">
        <title>Infants hospitalized years apart are colonized by the same room-sourced microbial strains.</title>
        <authorList>
            <person name="Brooks B."/>
            <person name="Olm M.R."/>
            <person name="Firek B.A."/>
            <person name="Baker R."/>
            <person name="Thomas B.C."/>
            <person name="Morowitz M.J."/>
            <person name="Banfield J.F."/>
        </authorList>
    </citation>
    <scope>NUCLEOTIDE SEQUENCE [LARGE SCALE GENOMIC DNA]</scope>
    <source>
        <strain evidence="2">S2_003_000_R2_14</strain>
    </source>
</reference>
<comment type="cofactor">
    <cofactor evidence="1">
        <name>Mg(2+)</name>
        <dbReference type="ChEBI" id="CHEBI:18420"/>
    </cofactor>
    <text evidence="1">Binds 2 magnesium ions per subunit.</text>
</comment>
<keyword evidence="1" id="KW-0460">Magnesium</keyword>
<dbReference type="SUPFAM" id="SSF101478">
    <property type="entry name" value="ADP-ribosylglycohydrolase"/>
    <property type="match status" value="1"/>
</dbReference>
<organism evidence="2 3">
    <name type="scientific">Archangium gephyra</name>
    <dbReference type="NCBI Taxonomy" id="48"/>
    <lineage>
        <taxon>Bacteria</taxon>
        <taxon>Pseudomonadati</taxon>
        <taxon>Myxococcota</taxon>
        <taxon>Myxococcia</taxon>
        <taxon>Myxococcales</taxon>
        <taxon>Cystobacterineae</taxon>
        <taxon>Archangiaceae</taxon>
        <taxon>Archangium</taxon>
    </lineage>
</organism>
<dbReference type="Proteomes" id="UP000249061">
    <property type="component" value="Unassembled WGS sequence"/>
</dbReference>
<feature type="binding site" evidence="1">
    <location>
        <position position="50"/>
    </location>
    <ligand>
        <name>Mg(2+)</name>
        <dbReference type="ChEBI" id="CHEBI:18420"/>
        <label>1</label>
    </ligand>
</feature>
<comment type="caution">
    <text evidence="2">The sequence shown here is derived from an EMBL/GenBank/DDBJ whole genome shotgun (WGS) entry which is preliminary data.</text>
</comment>
<feature type="binding site" evidence="1">
    <location>
        <position position="49"/>
    </location>
    <ligand>
        <name>Mg(2+)</name>
        <dbReference type="ChEBI" id="CHEBI:18420"/>
        <label>1</label>
    </ligand>
</feature>
<dbReference type="Pfam" id="PF03747">
    <property type="entry name" value="ADP_ribosyl_GH"/>
    <property type="match status" value="1"/>
</dbReference>
<feature type="binding site" evidence="1">
    <location>
        <position position="51"/>
    </location>
    <ligand>
        <name>Mg(2+)</name>
        <dbReference type="ChEBI" id="CHEBI:18420"/>
        <label>1</label>
    </ligand>
</feature>
<feature type="binding site" evidence="1">
    <location>
        <position position="260"/>
    </location>
    <ligand>
        <name>Mg(2+)</name>
        <dbReference type="ChEBI" id="CHEBI:18420"/>
        <label>1</label>
    </ligand>
</feature>
<dbReference type="EMBL" id="QFQP01000045">
    <property type="protein sequence ID" value="PZR05380.1"/>
    <property type="molecule type" value="Genomic_DNA"/>
</dbReference>
<evidence type="ECO:0000256" key="1">
    <source>
        <dbReference type="PIRSR" id="PIRSR605502-1"/>
    </source>
</evidence>
<proteinExistence type="predicted"/>
<evidence type="ECO:0008006" key="4">
    <source>
        <dbReference type="Google" id="ProtNLM"/>
    </source>
</evidence>
<accession>A0A2W5SRL8</accession>
<evidence type="ECO:0000313" key="2">
    <source>
        <dbReference type="EMBL" id="PZR05380.1"/>
    </source>
</evidence>
<protein>
    <recommendedName>
        <fullName evidence="4">ADP-ribosylglycohydrolase</fullName>
    </recommendedName>
</protein>
<feature type="binding site" evidence="1">
    <location>
        <position position="258"/>
    </location>
    <ligand>
        <name>Mg(2+)</name>
        <dbReference type="ChEBI" id="CHEBI:18420"/>
        <label>1</label>
    </ligand>
</feature>
<dbReference type="GO" id="GO:0046872">
    <property type="term" value="F:metal ion binding"/>
    <property type="evidence" value="ECO:0007669"/>
    <property type="project" value="UniProtKB-KW"/>
</dbReference>
<evidence type="ECO:0000313" key="3">
    <source>
        <dbReference type="Proteomes" id="UP000249061"/>
    </source>
</evidence>
<dbReference type="InterPro" id="IPR005502">
    <property type="entry name" value="Ribosyl_crysJ1"/>
</dbReference>
<name>A0A2W5SRL8_9BACT</name>